<keyword evidence="7" id="KW-1003">Cell membrane</keyword>
<dbReference type="GO" id="GO:0015297">
    <property type="term" value="F:antiporter activity"/>
    <property type="evidence" value="ECO:0007669"/>
    <property type="project" value="UniProtKB-KW"/>
</dbReference>
<evidence type="ECO:0000256" key="1">
    <source>
        <dbReference type="ARBA" id="ARBA00003408"/>
    </source>
</evidence>
<dbReference type="Pfam" id="PF01554">
    <property type="entry name" value="MatE"/>
    <property type="match status" value="2"/>
</dbReference>
<evidence type="ECO:0000256" key="7">
    <source>
        <dbReference type="ARBA" id="ARBA00022475"/>
    </source>
</evidence>
<evidence type="ECO:0000256" key="4">
    <source>
        <dbReference type="ARBA" id="ARBA00020268"/>
    </source>
</evidence>
<sequence>MEKKHMFSNRDLRKLLIPLVVEQILNSLMGTADSIMVSNVGPAAISAVSLVDSINILVIQAFYALAAGGAIICSQYIGQGDHKNAGRSANQLVFVVTVISAAVTAACLAFRMPLLKLIFGQVEPAVMDAAQIYFFFTTLSFPFIALYDAGSSVYRAQGNTKLPMTIAVVSNGLNICGNAVLIWGFKMGVTGAALATLGSRIFSAVIVFAFLRKKDQTLVIRDYFKIRPDLYKIRMILAVGIPNGIENAMFQFGKLAIQSTVSTMGTIAIAAQAMTNIMENLNGIAAIGIGIGLMTVVGQCMGAGRKEEAVYYIKKLSGLAEIVIIISCLAVFALTKPITILAGMEKESADMCFYMVGWITFVKPLVWALAFIPAYGLRAAGDVKFSMCTSCVTMWAFRVSLCIFLCRQFGFGPMAVWIGMFTDWTIRAVIFTWRFLSGRWMSHKVV</sequence>
<gene>
    <name evidence="14" type="ORF">K5I21_00330</name>
    <name evidence="15" type="ORF">PM006_04135</name>
</gene>
<evidence type="ECO:0000256" key="3">
    <source>
        <dbReference type="ARBA" id="ARBA00010199"/>
    </source>
</evidence>
<keyword evidence="5" id="KW-0813">Transport</keyword>
<feature type="transmembrane region" description="Helical" evidence="13">
    <location>
        <begin position="89"/>
        <end position="112"/>
    </location>
</feature>
<evidence type="ECO:0000256" key="5">
    <source>
        <dbReference type="ARBA" id="ARBA00022448"/>
    </source>
</evidence>
<feature type="transmembrane region" description="Helical" evidence="13">
    <location>
        <begin position="162"/>
        <end position="185"/>
    </location>
</feature>
<evidence type="ECO:0000256" key="12">
    <source>
        <dbReference type="ARBA" id="ARBA00031636"/>
    </source>
</evidence>
<dbReference type="GO" id="GO:0005886">
    <property type="term" value="C:plasma membrane"/>
    <property type="evidence" value="ECO:0007669"/>
    <property type="project" value="UniProtKB-SubCell"/>
</dbReference>
<feature type="transmembrane region" description="Helical" evidence="13">
    <location>
        <begin position="132"/>
        <end position="150"/>
    </location>
</feature>
<comment type="subcellular location">
    <subcellularLocation>
        <location evidence="2">Cell membrane</location>
        <topology evidence="2">Multi-pass membrane protein</topology>
    </subcellularLocation>
</comment>
<evidence type="ECO:0000313" key="15">
    <source>
        <dbReference type="EMBL" id="MDB1999378.1"/>
    </source>
</evidence>
<evidence type="ECO:0000256" key="13">
    <source>
        <dbReference type="SAM" id="Phobius"/>
    </source>
</evidence>
<feature type="transmembrane region" description="Helical" evidence="13">
    <location>
        <begin position="355"/>
        <end position="375"/>
    </location>
</feature>
<dbReference type="PIRSF" id="PIRSF006603">
    <property type="entry name" value="DinF"/>
    <property type="match status" value="1"/>
</dbReference>
<name>A0AAW5F047_CLOSY</name>
<evidence type="ECO:0000256" key="6">
    <source>
        <dbReference type="ARBA" id="ARBA00022449"/>
    </source>
</evidence>
<dbReference type="AlphaFoldDB" id="A0AAW5F047"/>
<organism evidence="14 16">
    <name type="scientific">Clostridium symbiosum</name>
    <name type="common">Bacteroides symbiosus</name>
    <dbReference type="NCBI Taxonomy" id="1512"/>
    <lineage>
        <taxon>Bacteria</taxon>
        <taxon>Bacillati</taxon>
        <taxon>Bacillota</taxon>
        <taxon>Clostridia</taxon>
        <taxon>Lachnospirales</taxon>
        <taxon>Lachnospiraceae</taxon>
        <taxon>Otoolea</taxon>
    </lineage>
</organism>
<dbReference type="InterPro" id="IPR002528">
    <property type="entry name" value="MATE_fam"/>
</dbReference>
<dbReference type="EMBL" id="JAINVB010000001">
    <property type="protein sequence ID" value="MCK0084342.1"/>
    <property type="molecule type" value="Genomic_DNA"/>
</dbReference>
<comment type="caution">
    <text evidence="14">The sequence shown here is derived from an EMBL/GenBank/DDBJ whole genome shotgun (WGS) entry which is preliminary data.</text>
</comment>
<comment type="similarity">
    <text evidence="3">Belongs to the multi antimicrobial extrusion (MATE) (TC 2.A.66.1) family.</text>
</comment>
<dbReference type="InterPro" id="IPR048279">
    <property type="entry name" value="MdtK-like"/>
</dbReference>
<evidence type="ECO:0000313" key="14">
    <source>
        <dbReference type="EMBL" id="MCK0084342.1"/>
    </source>
</evidence>
<reference evidence="15" key="2">
    <citation type="submission" date="2023-01" db="EMBL/GenBank/DDBJ databases">
        <title>Human gut microbiome strain richness.</title>
        <authorList>
            <person name="Chen-Liaw A."/>
        </authorList>
    </citation>
    <scope>NUCLEOTIDE SEQUENCE</scope>
    <source>
        <strain evidence="15">B1_m1001713B170214d0_201011</strain>
    </source>
</reference>
<evidence type="ECO:0000256" key="9">
    <source>
        <dbReference type="ARBA" id="ARBA00022989"/>
    </source>
</evidence>
<proteinExistence type="inferred from homology"/>
<dbReference type="GeneID" id="57967988"/>
<dbReference type="Proteomes" id="UP001203136">
    <property type="component" value="Unassembled WGS sequence"/>
</dbReference>
<dbReference type="RefSeq" id="WP_009297687.1">
    <property type="nucleotide sequence ID" value="NZ_BAABZD010000003.1"/>
</dbReference>
<dbReference type="InterPro" id="IPR050222">
    <property type="entry name" value="MATE_MdtK"/>
</dbReference>
<evidence type="ECO:0000256" key="10">
    <source>
        <dbReference type="ARBA" id="ARBA00023065"/>
    </source>
</evidence>
<dbReference type="PANTHER" id="PTHR43298:SF2">
    <property type="entry name" value="FMN_FAD EXPORTER YEEO-RELATED"/>
    <property type="match status" value="1"/>
</dbReference>
<feature type="transmembrane region" description="Helical" evidence="13">
    <location>
        <begin position="281"/>
        <end position="304"/>
    </location>
</feature>
<feature type="transmembrane region" description="Helical" evidence="13">
    <location>
        <begin position="316"/>
        <end position="335"/>
    </location>
</feature>
<dbReference type="PANTHER" id="PTHR43298">
    <property type="entry name" value="MULTIDRUG RESISTANCE PROTEIN NORM-RELATED"/>
    <property type="match status" value="1"/>
</dbReference>
<dbReference type="CDD" id="cd13137">
    <property type="entry name" value="MATE_NorM_like"/>
    <property type="match status" value="1"/>
</dbReference>
<dbReference type="EMBL" id="JAQLGM010000006">
    <property type="protein sequence ID" value="MDB1999378.1"/>
    <property type="molecule type" value="Genomic_DNA"/>
</dbReference>
<keyword evidence="11 13" id="KW-0472">Membrane</keyword>
<keyword evidence="8 13" id="KW-0812">Transmembrane</keyword>
<keyword evidence="10" id="KW-0406">Ion transport</keyword>
<evidence type="ECO:0000256" key="8">
    <source>
        <dbReference type="ARBA" id="ARBA00022692"/>
    </source>
</evidence>
<dbReference type="GO" id="GO:0042910">
    <property type="term" value="F:xenobiotic transmembrane transporter activity"/>
    <property type="evidence" value="ECO:0007669"/>
    <property type="project" value="InterPro"/>
</dbReference>
<evidence type="ECO:0000256" key="11">
    <source>
        <dbReference type="ARBA" id="ARBA00023136"/>
    </source>
</evidence>
<evidence type="ECO:0000256" key="2">
    <source>
        <dbReference type="ARBA" id="ARBA00004651"/>
    </source>
</evidence>
<evidence type="ECO:0000313" key="16">
    <source>
        <dbReference type="Proteomes" id="UP001203136"/>
    </source>
</evidence>
<dbReference type="GO" id="GO:0006811">
    <property type="term" value="P:monoatomic ion transport"/>
    <property type="evidence" value="ECO:0007669"/>
    <property type="project" value="UniProtKB-KW"/>
</dbReference>
<feature type="transmembrane region" description="Helical" evidence="13">
    <location>
        <begin position="416"/>
        <end position="436"/>
    </location>
</feature>
<keyword evidence="9 13" id="KW-1133">Transmembrane helix</keyword>
<protein>
    <recommendedName>
        <fullName evidence="4">Probable multidrug resistance protein NorM</fullName>
    </recommendedName>
    <alternativeName>
        <fullName evidence="12">Multidrug-efflux transporter</fullName>
    </alternativeName>
</protein>
<feature type="transmembrane region" description="Helical" evidence="13">
    <location>
        <begin position="191"/>
        <end position="211"/>
    </location>
</feature>
<dbReference type="NCBIfam" id="TIGR00797">
    <property type="entry name" value="matE"/>
    <property type="match status" value="1"/>
</dbReference>
<feature type="transmembrane region" description="Helical" evidence="13">
    <location>
        <begin position="53"/>
        <end position="77"/>
    </location>
</feature>
<comment type="function">
    <text evidence="1">Multidrug efflux pump.</text>
</comment>
<dbReference type="Proteomes" id="UP001300871">
    <property type="component" value="Unassembled WGS sequence"/>
</dbReference>
<accession>A0AAW5F047</accession>
<reference evidence="14" key="1">
    <citation type="journal article" date="2022" name="Cell Host Microbe">
        <title>Colonization of the live biotherapeutic product VE303 and modulation of the microbiota and metabolites in healthy volunteers.</title>
        <authorList>
            <person name="Dsouza M."/>
            <person name="Menon R."/>
            <person name="Crossette E."/>
            <person name="Bhattarai S.K."/>
            <person name="Schneider J."/>
            <person name="Kim Y.G."/>
            <person name="Reddy S."/>
            <person name="Caballero S."/>
            <person name="Felix C."/>
            <person name="Cornacchione L."/>
            <person name="Hendrickson J."/>
            <person name="Watson A.R."/>
            <person name="Minot S.S."/>
            <person name="Greenfield N."/>
            <person name="Schopf L."/>
            <person name="Szabady R."/>
            <person name="Patarroyo J."/>
            <person name="Smith W."/>
            <person name="Harrison P."/>
            <person name="Kuijper E.J."/>
            <person name="Kelly C.P."/>
            <person name="Olle B."/>
            <person name="Bobilev D."/>
            <person name="Silber J.L."/>
            <person name="Bucci V."/>
            <person name="Roberts B."/>
            <person name="Faith J."/>
            <person name="Norman J.M."/>
        </authorList>
    </citation>
    <scope>NUCLEOTIDE SEQUENCE</scope>
    <source>
        <strain evidence="14">VE303-04</strain>
    </source>
</reference>
<keyword evidence="6" id="KW-0050">Antiport</keyword>